<protein>
    <recommendedName>
        <fullName evidence="3">KOW domain-containing protein</fullName>
    </recommendedName>
</protein>
<keyword evidence="2" id="KW-1185">Reference proteome</keyword>
<reference evidence="2" key="1">
    <citation type="journal article" date="2019" name="Int. J. Syst. Evol. Microbiol.">
        <title>The Global Catalogue of Microorganisms (GCM) 10K type strain sequencing project: providing services to taxonomists for standard genome sequencing and annotation.</title>
        <authorList>
            <consortium name="The Broad Institute Genomics Platform"/>
            <consortium name="The Broad Institute Genome Sequencing Center for Infectious Disease"/>
            <person name="Wu L."/>
            <person name="Ma J."/>
        </authorList>
    </citation>
    <scope>NUCLEOTIDE SEQUENCE [LARGE SCALE GENOMIC DNA]</scope>
    <source>
        <strain evidence="2">KCTC 42082</strain>
    </source>
</reference>
<comment type="caution">
    <text evidence="1">The sequence shown here is derived from an EMBL/GenBank/DDBJ whole genome shotgun (WGS) entry which is preliminary data.</text>
</comment>
<sequence length="146" mass="16126">MLVKGDQGHTHPDMIEQTHAVAGIFSGDQIRLCQGIHGTSGEVIKVTNRCGNHVQCALAKTIHVITLHWFGRVIAFGFACVMTKNITGSTGAAWYAVQFADATLWRHHGDRQEKEMPRHANIIYQTGRRGHGGTYTGRLCRHVGHC</sequence>
<dbReference type="EMBL" id="BMZM01000004">
    <property type="protein sequence ID" value="GHC32378.1"/>
    <property type="molecule type" value="Genomic_DNA"/>
</dbReference>
<proteinExistence type="predicted"/>
<evidence type="ECO:0000313" key="2">
    <source>
        <dbReference type="Proteomes" id="UP000604243"/>
    </source>
</evidence>
<name>A0ABQ3FPB5_9GAMM</name>
<organism evidence="1 2">
    <name type="scientific">Kushneria pakistanensis</name>
    <dbReference type="NCBI Taxonomy" id="1508770"/>
    <lineage>
        <taxon>Bacteria</taxon>
        <taxon>Pseudomonadati</taxon>
        <taxon>Pseudomonadota</taxon>
        <taxon>Gammaproteobacteria</taxon>
        <taxon>Oceanospirillales</taxon>
        <taxon>Halomonadaceae</taxon>
        <taxon>Kushneria</taxon>
    </lineage>
</organism>
<evidence type="ECO:0000313" key="1">
    <source>
        <dbReference type="EMBL" id="GHC32378.1"/>
    </source>
</evidence>
<gene>
    <name evidence="1" type="ORF">GCM10010082_28510</name>
</gene>
<evidence type="ECO:0008006" key="3">
    <source>
        <dbReference type="Google" id="ProtNLM"/>
    </source>
</evidence>
<accession>A0ABQ3FPB5</accession>
<dbReference type="Proteomes" id="UP000604243">
    <property type="component" value="Unassembled WGS sequence"/>
</dbReference>